<dbReference type="GeneID" id="97192507"/>
<reference evidence="5 6" key="1">
    <citation type="submission" date="2018-08" db="EMBL/GenBank/DDBJ databases">
        <title>A genome reference for cultivated species of the human gut microbiota.</title>
        <authorList>
            <person name="Zou Y."/>
            <person name="Xue W."/>
            <person name="Luo G."/>
        </authorList>
    </citation>
    <scope>NUCLEOTIDE SEQUENCE [LARGE SCALE GENOMIC DNA]</scope>
    <source>
        <strain evidence="5 6">AF37-2AT</strain>
    </source>
</reference>
<dbReference type="Proteomes" id="UP000261080">
    <property type="component" value="Unassembled WGS sequence"/>
</dbReference>
<evidence type="ECO:0000313" key="6">
    <source>
        <dbReference type="Proteomes" id="UP000261080"/>
    </source>
</evidence>
<dbReference type="GO" id="GO:0003700">
    <property type="term" value="F:DNA-binding transcription factor activity"/>
    <property type="evidence" value="ECO:0007669"/>
    <property type="project" value="InterPro"/>
</dbReference>
<name>A0A3E3K680_9FIRM</name>
<evidence type="ECO:0000313" key="5">
    <source>
        <dbReference type="EMBL" id="RGE90186.1"/>
    </source>
</evidence>
<dbReference type="Pfam" id="PF00392">
    <property type="entry name" value="GntR"/>
    <property type="match status" value="1"/>
</dbReference>
<accession>A0A3E3K680</accession>
<dbReference type="AlphaFoldDB" id="A0A3E3K680"/>
<proteinExistence type="predicted"/>
<evidence type="ECO:0000256" key="3">
    <source>
        <dbReference type="ARBA" id="ARBA00023163"/>
    </source>
</evidence>
<gene>
    <name evidence="5" type="ORF">DW016_02770</name>
</gene>
<dbReference type="GO" id="GO:0003677">
    <property type="term" value="F:DNA binding"/>
    <property type="evidence" value="ECO:0007669"/>
    <property type="project" value="UniProtKB-KW"/>
</dbReference>
<dbReference type="Pfam" id="PF07729">
    <property type="entry name" value="FCD"/>
    <property type="match status" value="1"/>
</dbReference>
<dbReference type="PANTHER" id="PTHR43537">
    <property type="entry name" value="TRANSCRIPTIONAL REGULATOR, GNTR FAMILY"/>
    <property type="match status" value="1"/>
</dbReference>
<protein>
    <submittedName>
        <fullName evidence="5">GntR family transcriptional regulator</fullName>
    </submittedName>
</protein>
<dbReference type="PROSITE" id="PS50949">
    <property type="entry name" value="HTH_GNTR"/>
    <property type="match status" value="1"/>
</dbReference>
<dbReference type="InterPro" id="IPR008920">
    <property type="entry name" value="TF_FadR/GntR_C"/>
</dbReference>
<evidence type="ECO:0000256" key="1">
    <source>
        <dbReference type="ARBA" id="ARBA00023015"/>
    </source>
</evidence>
<keyword evidence="3" id="KW-0804">Transcription</keyword>
<dbReference type="SMART" id="SM00345">
    <property type="entry name" value="HTH_GNTR"/>
    <property type="match status" value="1"/>
</dbReference>
<dbReference type="InterPro" id="IPR011711">
    <property type="entry name" value="GntR_C"/>
</dbReference>
<dbReference type="InterPro" id="IPR000524">
    <property type="entry name" value="Tscrpt_reg_HTH_GntR"/>
</dbReference>
<dbReference type="PANTHER" id="PTHR43537:SF24">
    <property type="entry name" value="GLUCONATE OPERON TRANSCRIPTIONAL REPRESSOR"/>
    <property type="match status" value="1"/>
</dbReference>
<dbReference type="Gene3D" id="1.20.120.530">
    <property type="entry name" value="GntR ligand-binding domain-like"/>
    <property type="match status" value="1"/>
</dbReference>
<dbReference type="OrthoDB" id="9781630at2"/>
<comment type="caution">
    <text evidence="5">The sequence shown here is derived from an EMBL/GenBank/DDBJ whole genome shotgun (WGS) entry which is preliminary data.</text>
</comment>
<keyword evidence="1" id="KW-0805">Transcription regulation</keyword>
<organism evidence="5 6">
    <name type="scientific">Sellimonas intestinalis</name>
    <dbReference type="NCBI Taxonomy" id="1653434"/>
    <lineage>
        <taxon>Bacteria</taxon>
        <taxon>Bacillati</taxon>
        <taxon>Bacillota</taxon>
        <taxon>Clostridia</taxon>
        <taxon>Lachnospirales</taxon>
        <taxon>Lachnospiraceae</taxon>
        <taxon>Sellimonas</taxon>
    </lineage>
</organism>
<dbReference type="Gene3D" id="1.10.10.10">
    <property type="entry name" value="Winged helix-like DNA-binding domain superfamily/Winged helix DNA-binding domain"/>
    <property type="match status" value="1"/>
</dbReference>
<dbReference type="InterPro" id="IPR036390">
    <property type="entry name" value="WH_DNA-bd_sf"/>
</dbReference>
<feature type="domain" description="HTH gntR-type" evidence="4">
    <location>
        <begin position="9"/>
        <end position="76"/>
    </location>
</feature>
<keyword evidence="6" id="KW-1185">Reference proteome</keyword>
<evidence type="ECO:0000259" key="4">
    <source>
        <dbReference type="PROSITE" id="PS50949"/>
    </source>
</evidence>
<dbReference type="EMBL" id="QVLX01000001">
    <property type="protein sequence ID" value="RGE90186.1"/>
    <property type="molecule type" value="Genomic_DNA"/>
</dbReference>
<dbReference type="CDD" id="cd07377">
    <property type="entry name" value="WHTH_GntR"/>
    <property type="match status" value="1"/>
</dbReference>
<keyword evidence="2" id="KW-0238">DNA-binding</keyword>
<dbReference type="SUPFAM" id="SSF48008">
    <property type="entry name" value="GntR ligand-binding domain-like"/>
    <property type="match status" value="1"/>
</dbReference>
<evidence type="ECO:0000256" key="2">
    <source>
        <dbReference type="ARBA" id="ARBA00023125"/>
    </source>
</evidence>
<dbReference type="RefSeq" id="WP_024732394.1">
    <property type="nucleotide sequence ID" value="NZ_BAABYU010000001.1"/>
</dbReference>
<sequence>MTKTPISRKTLREQVAEILRKKILNGDIQSGERIVEADLARELQMSRGPVREALRQIEEEGLVVYEPHKGCVVKTMTYDEMQEAYLIRSTLEILAVRMCSGKLSKELDTKMEQNLVEIGKAADARDLYQVIELDEQFHSYVVMASHSEKLYKVWKSLESGNTAAYYTMRSESLMPYEYIQQNHQKILDAFRAKSVEEICEKIRRHYMIVPETLFQELQKKRQSEAS</sequence>
<dbReference type="SUPFAM" id="SSF46785">
    <property type="entry name" value="Winged helix' DNA-binding domain"/>
    <property type="match status" value="1"/>
</dbReference>
<dbReference type="SMART" id="SM00895">
    <property type="entry name" value="FCD"/>
    <property type="match status" value="1"/>
</dbReference>
<dbReference type="InterPro" id="IPR036388">
    <property type="entry name" value="WH-like_DNA-bd_sf"/>
</dbReference>